<dbReference type="SUPFAM" id="SSF53850">
    <property type="entry name" value="Periplasmic binding protein-like II"/>
    <property type="match status" value="1"/>
</dbReference>
<keyword evidence="3" id="KW-0238">DNA-binding</keyword>
<dbReference type="PROSITE" id="PS50931">
    <property type="entry name" value="HTH_LYSR"/>
    <property type="match status" value="1"/>
</dbReference>
<dbReference type="EMBL" id="QGLE01000009">
    <property type="protein sequence ID" value="PWR20423.1"/>
    <property type="molecule type" value="Genomic_DNA"/>
</dbReference>
<reference evidence="6 7" key="1">
    <citation type="submission" date="2018-05" db="EMBL/GenBank/DDBJ databases">
        <title>Zavarzinia sp. HR-AS.</title>
        <authorList>
            <person name="Lee Y."/>
            <person name="Jeon C.O."/>
        </authorList>
    </citation>
    <scope>NUCLEOTIDE SEQUENCE [LARGE SCALE GENOMIC DNA]</scope>
    <source>
        <strain evidence="6 7">HR-AS</strain>
    </source>
</reference>
<dbReference type="OrthoDB" id="9794694at2"/>
<dbReference type="Proteomes" id="UP000245461">
    <property type="component" value="Unassembled WGS sequence"/>
</dbReference>
<comment type="caution">
    <text evidence="6">The sequence shown here is derived from an EMBL/GenBank/DDBJ whole genome shotgun (WGS) entry which is preliminary data.</text>
</comment>
<accession>A0A317E4U8</accession>
<dbReference type="Pfam" id="PF00126">
    <property type="entry name" value="HTH_1"/>
    <property type="match status" value="1"/>
</dbReference>
<dbReference type="GO" id="GO:0003700">
    <property type="term" value="F:DNA-binding transcription factor activity"/>
    <property type="evidence" value="ECO:0007669"/>
    <property type="project" value="InterPro"/>
</dbReference>
<dbReference type="RefSeq" id="WP_109907097.1">
    <property type="nucleotide sequence ID" value="NZ_QGLE01000009.1"/>
</dbReference>
<dbReference type="AlphaFoldDB" id="A0A317E4U8"/>
<gene>
    <name evidence="6" type="ORF">DKG74_15590</name>
</gene>
<dbReference type="CDD" id="cd08432">
    <property type="entry name" value="PBP2_GcdR_TrpI_HvrB_AmpR_like"/>
    <property type="match status" value="1"/>
</dbReference>
<dbReference type="GO" id="GO:0006351">
    <property type="term" value="P:DNA-templated transcription"/>
    <property type="evidence" value="ECO:0007669"/>
    <property type="project" value="TreeGrafter"/>
</dbReference>
<dbReference type="PANTHER" id="PTHR30537">
    <property type="entry name" value="HTH-TYPE TRANSCRIPTIONAL REGULATOR"/>
    <property type="match status" value="1"/>
</dbReference>
<dbReference type="InterPro" id="IPR058163">
    <property type="entry name" value="LysR-type_TF_proteobact-type"/>
</dbReference>
<evidence type="ECO:0000313" key="7">
    <source>
        <dbReference type="Proteomes" id="UP000245461"/>
    </source>
</evidence>
<organism evidence="6 7">
    <name type="scientific">Zavarzinia aquatilis</name>
    <dbReference type="NCBI Taxonomy" id="2211142"/>
    <lineage>
        <taxon>Bacteria</taxon>
        <taxon>Pseudomonadati</taxon>
        <taxon>Pseudomonadota</taxon>
        <taxon>Alphaproteobacteria</taxon>
        <taxon>Rhodospirillales</taxon>
        <taxon>Zavarziniaceae</taxon>
        <taxon>Zavarzinia</taxon>
    </lineage>
</organism>
<dbReference type="InterPro" id="IPR005119">
    <property type="entry name" value="LysR_subst-bd"/>
</dbReference>
<evidence type="ECO:0000313" key="6">
    <source>
        <dbReference type="EMBL" id="PWR20423.1"/>
    </source>
</evidence>
<dbReference type="Gene3D" id="1.10.10.10">
    <property type="entry name" value="Winged helix-like DNA-binding domain superfamily/Winged helix DNA-binding domain"/>
    <property type="match status" value="1"/>
</dbReference>
<evidence type="ECO:0000256" key="3">
    <source>
        <dbReference type="ARBA" id="ARBA00023125"/>
    </source>
</evidence>
<dbReference type="InterPro" id="IPR036390">
    <property type="entry name" value="WH_DNA-bd_sf"/>
</dbReference>
<evidence type="ECO:0000259" key="5">
    <source>
        <dbReference type="PROSITE" id="PS50931"/>
    </source>
</evidence>
<dbReference type="PANTHER" id="PTHR30537:SF74">
    <property type="entry name" value="HTH-TYPE TRANSCRIPTIONAL REGULATOR TRPI"/>
    <property type="match status" value="1"/>
</dbReference>
<name>A0A317E4U8_9PROT</name>
<dbReference type="PRINTS" id="PR00039">
    <property type="entry name" value="HTHLYSR"/>
</dbReference>
<keyword evidence="7" id="KW-1185">Reference proteome</keyword>
<proteinExistence type="inferred from homology"/>
<dbReference type="Pfam" id="PF03466">
    <property type="entry name" value="LysR_substrate"/>
    <property type="match status" value="1"/>
</dbReference>
<feature type="domain" description="HTH lysR-type" evidence="5">
    <location>
        <begin position="6"/>
        <end position="63"/>
    </location>
</feature>
<dbReference type="InterPro" id="IPR036388">
    <property type="entry name" value="WH-like_DNA-bd_sf"/>
</dbReference>
<comment type="similarity">
    <text evidence="1">Belongs to the LysR transcriptional regulatory family.</text>
</comment>
<dbReference type="SUPFAM" id="SSF46785">
    <property type="entry name" value="Winged helix' DNA-binding domain"/>
    <property type="match status" value="1"/>
</dbReference>
<keyword evidence="2" id="KW-0805">Transcription regulation</keyword>
<evidence type="ECO:0000256" key="4">
    <source>
        <dbReference type="ARBA" id="ARBA00023163"/>
    </source>
</evidence>
<dbReference type="InterPro" id="IPR000847">
    <property type="entry name" value="LysR_HTH_N"/>
</dbReference>
<dbReference type="GO" id="GO:0043565">
    <property type="term" value="F:sequence-specific DNA binding"/>
    <property type="evidence" value="ECO:0007669"/>
    <property type="project" value="TreeGrafter"/>
</dbReference>
<evidence type="ECO:0000256" key="2">
    <source>
        <dbReference type="ARBA" id="ARBA00023015"/>
    </source>
</evidence>
<keyword evidence="4" id="KW-0804">Transcription</keyword>
<dbReference type="Gene3D" id="3.40.190.10">
    <property type="entry name" value="Periplasmic binding protein-like II"/>
    <property type="match status" value="2"/>
</dbReference>
<evidence type="ECO:0000256" key="1">
    <source>
        <dbReference type="ARBA" id="ARBA00009437"/>
    </source>
</evidence>
<protein>
    <submittedName>
        <fullName evidence="6">LysR family transcriptional regulator</fullName>
    </submittedName>
</protein>
<sequence length="295" mass="30985">MSRRLPPLKALQAAEAVHRHGGVAAAARALGVSQPAVSQQLRLLEADLGQPLFVRDRGRLVPTATGALVLPRLSQAFSQLREAVDLAARETTRGLTVAVLPSFAMRWLIPRLGGFEALHPGIDLRLATASDPVARLRDGSADLAIALGRDAGDWPGLAAEALLVEDMAPVVAPGLAPGLRVPADLRHLARLVVDVPERAGDWALWLAAAGVPDLPAAAVRPFESSAQALAAAVAGRGVALAARHFVLDDLAAGRLVQPFPLSVPAPDGHWLVTRPGRTRGEALRRFLTWVKAAAS</sequence>